<dbReference type="Pfam" id="PF24325">
    <property type="entry name" value="DUF7495"/>
    <property type="match status" value="1"/>
</dbReference>
<protein>
    <recommendedName>
        <fullName evidence="2">DUF7495 domain-containing protein</fullName>
    </recommendedName>
</protein>
<organism evidence="3 4">
    <name type="scientific">Thalassiosira oceanica</name>
    <name type="common">Marine diatom</name>
    <dbReference type="NCBI Taxonomy" id="159749"/>
    <lineage>
        <taxon>Eukaryota</taxon>
        <taxon>Sar</taxon>
        <taxon>Stramenopiles</taxon>
        <taxon>Ochrophyta</taxon>
        <taxon>Bacillariophyta</taxon>
        <taxon>Coscinodiscophyceae</taxon>
        <taxon>Thalassiosirophycidae</taxon>
        <taxon>Thalassiosirales</taxon>
        <taxon>Thalassiosiraceae</taxon>
        <taxon>Thalassiosira</taxon>
    </lineage>
</organism>
<dbReference type="AlphaFoldDB" id="K0T7U3"/>
<feature type="non-terminal residue" evidence="3">
    <location>
        <position position="1"/>
    </location>
</feature>
<comment type="caution">
    <text evidence="3">The sequence shown here is derived from an EMBL/GenBank/DDBJ whole genome shotgun (WGS) entry which is preliminary data.</text>
</comment>
<sequence length="212" mass="21581">CRVDGVGGRGRGGAGRRDGGAVRLTGGPAGQPVYDPNDAHCDMKLAFMGLQGSHVEKEEPVGAHDAVGGPRTAAAAASACADEGQDGGTADKTAPGVRLRAGSSRSVWLGEADGWSGGDHDGVPEFCAGIRGKSLWRDLFGGRHQAILAVKESDGTQYAPVMGGSWVLIHGGGADGPGPEDVCRSYVELNGDGSVPEVSEGAEMRHIMCCTV</sequence>
<evidence type="ECO:0000313" key="4">
    <source>
        <dbReference type="Proteomes" id="UP000266841"/>
    </source>
</evidence>
<feature type="region of interest" description="Disordered" evidence="1">
    <location>
        <begin position="65"/>
        <end position="103"/>
    </location>
</feature>
<evidence type="ECO:0000256" key="1">
    <source>
        <dbReference type="SAM" id="MobiDB-lite"/>
    </source>
</evidence>
<keyword evidence="4" id="KW-1185">Reference proteome</keyword>
<feature type="domain" description="DUF7495" evidence="2">
    <location>
        <begin position="108"/>
        <end position="211"/>
    </location>
</feature>
<dbReference type="Proteomes" id="UP000266841">
    <property type="component" value="Unassembled WGS sequence"/>
</dbReference>
<feature type="region of interest" description="Disordered" evidence="1">
    <location>
        <begin position="1"/>
        <end position="35"/>
    </location>
</feature>
<name>K0T7U3_THAOC</name>
<dbReference type="InterPro" id="IPR055918">
    <property type="entry name" value="DUF7495"/>
</dbReference>
<gene>
    <name evidence="3" type="ORF">THAOC_04718</name>
</gene>
<evidence type="ECO:0000259" key="2">
    <source>
        <dbReference type="Pfam" id="PF24325"/>
    </source>
</evidence>
<feature type="compositionally biased region" description="Gly residues" evidence="1">
    <location>
        <begin position="1"/>
        <end position="13"/>
    </location>
</feature>
<reference evidence="3 4" key="1">
    <citation type="journal article" date="2012" name="Genome Biol.">
        <title>Genome and low-iron response of an oceanic diatom adapted to chronic iron limitation.</title>
        <authorList>
            <person name="Lommer M."/>
            <person name="Specht M."/>
            <person name="Roy A.S."/>
            <person name="Kraemer L."/>
            <person name="Andreson R."/>
            <person name="Gutowska M.A."/>
            <person name="Wolf J."/>
            <person name="Bergner S.V."/>
            <person name="Schilhabel M.B."/>
            <person name="Klostermeier U.C."/>
            <person name="Beiko R.G."/>
            <person name="Rosenstiel P."/>
            <person name="Hippler M."/>
            <person name="Laroche J."/>
        </authorList>
    </citation>
    <scope>NUCLEOTIDE SEQUENCE [LARGE SCALE GENOMIC DNA]</scope>
    <source>
        <strain evidence="3 4">CCMP1005</strain>
    </source>
</reference>
<evidence type="ECO:0000313" key="3">
    <source>
        <dbReference type="EMBL" id="EJK73645.1"/>
    </source>
</evidence>
<accession>K0T7U3</accession>
<dbReference type="EMBL" id="AGNL01004329">
    <property type="protein sequence ID" value="EJK73645.1"/>
    <property type="molecule type" value="Genomic_DNA"/>
</dbReference>
<proteinExistence type="predicted"/>